<reference evidence="2 3" key="1">
    <citation type="submission" date="2016-10" db="EMBL/GenBank/DDBJ databases">
        <authorList>
            <person name="de Groot N.N."/>
        </authorList>
    </citation>
    <scope>NUCLEOTIDE SEQUENCE [LARGE SCALE GENOMIC DNA]</scope>
    <source>
        <strain evidence="2 3">DSM 6793</strain>
    </source>
</reference>
<keyword evidence="1" id="KW-0472">Membrane</keyword>
<protein>
    <submittedName>
        <fullName evidence="2">Uncharacterized protein</fullName>
    </submittedName>
</protein>
<keyword evidence="1" id="KW-0812">Transmembrane</keyword>
<proteinExistence type="predicted"/>
<dbReference type="PROSITE" id="PS51257">
    <property type="entry name" value="PROKAR_LIPOPROTEIN"/>
    <property type="match status" value="1"/>
</dbReference>
<dbReference type="EMBL" id="FOLE01000011">
    <property type="protein sequence ID" value="SFC88475.1"/>
    <property type="molecule type" value="Genomic_DNA"/>
</dbReference>
<evidence type="ECO:0000256" key="1">
    <source>
        <dbReference type="SAM" id="Phobius"/>
    </source>
</evidence>
<keyword evidence="1" id="KW-1133">Transmembrane helix</keyword>
<feature type="transmembrane region" description="Helical" evidence="1">
    <location>
        <begin position="5"/>
        <end position="24"/>
    </location>
</feature>
<name>A0A1I1MTL1_9BACT</name>
<keyword evidence="3" id="KW-1185">Reference proteome</keyword>
<organism evidence="2 3">
    <name type="scientific">Flexibacter flexilis DSM 6793</name>
    <dbReference type="NCBI Taxonomy" id="927664"/>
    <lineage>
        <taxon>Bacteria</taxon>
        <taxon>Pseudomonadati</taxon>
        <taxon>Bacteroidota</taxon>
        <taxon>Cytophagia</taxon>
        <taxon>Cytophagales</taxon>
        <taxon>Flexibacteraceae</taxon>
        <taxon>Flexibacter</taxon>
    </lineage>
</organism>
<sequence>MRPVVMMIVMTSVVVVVAAVMVVITSGTMTSAGCIIIGFIGINCIWWARFKKRQ</sequence>
<accession>A0A1I1MTL1</accession>
<dbReference type="AlphaFoldDB" id="A0A1I1MTL1"/>
<gene>
    <name evidence="2" type="ORF">SAMN05421780_11189</name>
</gene>
<dbReference type="STRING" id="927664.SAMN05421780_11189"/>
<feature type="transmembrane region" description="Helical" evidence="1">
    <location>
        <begin position="30"/>
        <end position="48"/>
    </location>
</feature>
<evidence type="ECO:0000313" key="2">
    <source>
        <dbReference type="EMBL" id="SFC88475.1"/>
    </source>
</evidence>
<dbReference type="Proteomes" id="UP000199514">
    <property type="component" value="Unassembled WGS sequence"/>
</dbReference>
<evidence type="ECO:0000313" key="3">
    <source>
        <dbReference type="Proteomes" id="UP000199514"/>
    </source>
</evidence>